<accession>A0A4Y2BIP1</accession>
<keyword evidence="2" id="KW-1185">Reference proteome</keyword>
<dbReference type="Proteomes" id="UP000499080">
    <property type="component" value="Unassembled WGS sequence"/>
</dbReference>
<dbReference type="PANTHER" id="PTHR46409">
    <property type="entry name" value="HTH PSQ-TYPE DOMAIN-CONTAINING PROTEIN"/>
    <property type="match status" value="1"/>
</dbReference>
<dbReference type="EMBL" id="BGPR01083373">
    <property type="protein sequence ID" value="GBL91126.1"/>
    <property type="molecule type" value="Genomic_DNA"/>
</dbReference>
<sequence>GQCDIKLLPVNEIYVVCNSKINSRNNESTNTISFWANFNIYKYVTNALLDDFSKLIFLGCDGAVVNTGVFSDVIRRLELKLHRPIQWIICLLNFNEFPLRHLFERKFSGPSSYTGDIGRNLKGCEKLPLVAFNIIECESGGIDPTNLSCDQKYLLDICTAISSGFGSSDLVKRQPGTLNLARWLTTANRILRCYISTSDPSIELITLVVFILGVYGPSWFRIKVHHSIKYGAKLVAFHKLISIPA</sequence>
<dbReference type="AlphaFoldDB" id="A0A4Y2BIP1"/>
<gene>
    <name evidence="1" type="ORF">AVEN_117123_1</name>
</gene>
<evidence type="ECO:0000313" key="1">
    <source>
        <dbReference type="EMBL" id="GBL91126.1"/>
    </source>
</evidence>
<evidence type="ECO:0000313" key="2">
    <source>
        <dbReference type="Proteomes" id="UP000499080"/>
    </source>
</evidence>
<organism evidence="1 2">
    <name type="scientific">Araneus ventricosus</name>
    <name type="common">Orbweaver spider</name>
    <name type="synonym">Epeira ventricosa</name>
    <dbReference type="NCBI Taxonomy" id="182803"/>
    <lineage>
        <taxon>Eukaryota</taxon>
        <taxon>Metazoa</taxon>
        <taxon>Ecdysozoa</taxon>
        <taxon>Arthropoda</taxon>
        <taxon>Chelicerata</taxon>
        <taxon>Arachnida</taxon>
        <taxon>Araneae</taxon>
        <taxon>Araneomorphae</taxon>
        <taxon>Entelegynae</taxon>
        <taxon>Araneoidea</taxon>
        <taxon>Araneidae</taxon>
        <taxon>Araneus</taxon>
    </lineage>
</organism>
<reference evidence="1 2" key="1">
    <citation type="journal article" date="2019" name="Sci. Rep.">
        <title>Orb-weaving spider Araneus ventricosus genome elucidates the spidroin gene catalogue.</title>
        <authorList>
            <person name="Kono N."/>
            <person name="Nakamura H."/>
            <person name="Ohtoshi R."/>
            <person name="Moran D.A.P."/>
            <person name="Shinohara A."/>
            <person name="Yoshida Y."/>
            <person name="Fujiwara M."/>
            <person name="Mori M."/>
            <person name="Tomita M."/>
            <person name="Arakawa K."/>
        </authorList>
    </citation>
    <scope>NUCLEOTIDE SEQUENCE [LARGE SCALE GENOMIC DNA]</scope>
</reference>
<proteinExistence type="predicted"/>
<comment type="caution">
    <text evidence="1">The sequence shown here is derived from an EMBL/GenBank/DDBJ whole genome shotgun (WGS) entry which is preliminary data.</text>
</comment>
<feature type="non-terminal residue" evidence="1">
    <location>
        <position position="1"/>
    </location>
</feature>
<name>A0A4Y2BIP1_ARAVE</name>
<dbReference type="PANTHER" id="PTHR46409:SF1">
    <property type="entry name" value="HTH PSQ-TYPE DOMAIN-CONTAINING PROTEIN"/>
    <property type="match status" value="1"/>
</dbReference>
<protein>
    <submittedName>
        <fullName evidence="1">Uncharacterized protein</fullName>
    </submittedName>
</protein>